<evidence type="ECO:0000313" key="3">
    <source>
        <dbReference type="Proteomes" id="UP000070444"/>
    </source>
</evidence>
<gene>
    <name evidence="2" type="ORF">CONCODRAFT_2692</name>
</gene>
<protein>
    <recommendedName>
        <fullName evidence="4">G-protein coupled receptors family 1 profile domain-containing protein</fullName>
    </recommendedName>
</protein>
<evidence type="ECO:0000313" key="2">
    <source>
        <dbReference type="EMBL" id="KXN74308.1"/>
    </source>
</evidence>
<keyword evidence="1" id="KW-0472">Membrane</keyword>
<feature type="transmembrane region" description="Helical" evidence="1">
    <location>
        <begin position="163"/>
        <end position="187"/>
    </location>
</feature>
<sequence length="354" mass="40968">MPSEVEKYFIQKIVMDVTASIGLTCSIICVILLTSVYIKFPKYVNRMPIRLIFFISLADSLNHVSGIFYFNLMEYPNHAMTIAVLQQFSKHLYMFTNISVCYLLQSVILFGRRANFFHEIILICSSLILSVISVIVLYFMNMIGQVQNNRYYIIAPTKDDTQLALWIIEGTIQAFCIFLCLITVILIHLRLYIKMNGVFKYFNQDTEHDIQLNKRIKNIVRTTILFPVAPIIILPMGFAQLIMTNYLNLTVDRYYDMTRSGIQGFCGVFTLMALVFDFNFRKGLKMLMYSIFKKTEDLDISDSSSLSIDPNWNFNYHFGDSCETGNSEDLENNQNTVQSSETFNSRVPMNKLEL</sequence>
<evidence type="ECO:0008006" key="4">
    <source>
        <dbReference type="Google" id="ProtNLM"/>
    </source>
</evidence>
<organism evidence="2 3">
    <name type="scientific">Conidiobolus coronatus (strain ATCC 28846 / CBS 209.66 / NRRL 28638)</name>
    <name type="common">Delacroixia coronata</name>
    <dbReference type="NCBI Taxonomy" id="796925"/>
    <lineage>
        <taxon>Eukaryota</taxon>
        <taxon>Fungi</taxon>
        <taxon>Fungi incertae sedis</taxon>
        <taxon>Zoopagomycota</taxon>
        <taxon>Entomophthoromycotina</taxon>
        <taxon>Entomophthoromycetes</taxon>
        <taxon>Entomophthorales</taxon>
        <taxon>Ancylistaceae</taxon>
        <taxon>Conidiobolus</taxon>
    </lineage>
</organism>
<feature type="transmembrane region" description="Helical" evidence="1">
    <location>
        <begin position="262"/>
        <end position="280"/>
    </location>
</feature>
<feature type="transmembrane region" description="Helical" evidence="1">
    <location>
        <begin position="20"/>
        <end position="40"/>
    </location>
</feature>
<proteinExistence type="predicted"/>
<dbReference type="Proteomes" id="UP000070444">
    <property type="component" value="Unassembled WGS sequence"/>
</dbReference>
<name>A0A137PH45_CONC2</name>
<feature type="transmembrane region" description="Helical" evidence="1">
    <location>
        <begin position="52"/>
        <end position="72"/>
    </location>
</feature>
<keyword evidence="1" id="KW-1133">Transmembrane helix</keyword>
<keyword evidence="3" id="KW-1185">Reference proteome</keyword>
<evidence type="ECO:0000256" key="1">
    <source>
        <dbReference type="SAM" id="Phobius"/>
    </source>
</evidence>
<dbReference type="AlphaFoldDB" id="A0A137PH45"/>
<keyword evidence="1" id="KW-0812">Transmembrane</keyword>
<accession>A0A137PH45</accession>
<dbReference type="EMBL" id="KQ964425">
    <property type="protein sequence ID" value="KXN74308.1"/>
    <property type="molecule type" value="Genomic_DNA"/>
</dbReference>
<feature type="transmembrane region" description="Helical" evidence="1">
    <location>
        <begin position="92"/>
        <end position="111"/>
    </location>
</feature>
<feature type="transmembrane region" description="Helical" evidence="1">
    <location>
        <begin position="120"/>
        <end position="143"/>
    </location>
</feature>
<feature type="transmembrane region" description="Helical" evidence="1">
    <location>
        <begin position="224"/>
        <end position="242"/>
    </location>
</feature>
<reference evidence="2 3" key="1">
    <citation type="journal article" date="2015" name="Genome Biol. Evol.">
        <title>Phylogenomic analyses indicate that early fungi evolved digesting cell walls of algal ancestors of land plants.</title>
        <authorList>
            <person name="Chang Y."/>
            <person name="Wang S."/>
            <person name="Sekimoto S."/>
            <person name="Aerts A.L."/>
            <person name="Choi C."/>
            <person name="Clum A."/>
            <person name="LaButti K.M."/>
            <person name="Lindquist E.A."/>
            <person name="Yee Ngan C."/>
            <person name="Ohm R.A."/>
            <person name="Salamov A.A."/>
            <person name="Grigoriev I.V."/>
            <person name="Spatafora J.W."/>
            <person name="Berbee M.L."/>
        </authorList>
    </citation>
    <scope>NUCLEOTIDE SEQUENCE [LARGE SCALE GENOMIC DNA]</scope>
    <source>
        <strain evidence="2 3">NRRL 28638</strain>
    </source>
</reference>
<dbReference type="OrthoDB" id="2282627at2759"/>